<name>A0A0F9MD47_9ZZZZ</name>
<organism evidence="1">
    <name type="scientific">marine sediment metagenome</name>
    <dbReference type="NCBI Taxonomy" id="412755"/>
    <lineage>
        <taxon>unclassified sequences</taxon>
        <taxon>metagenomes</taxon>
        <taxon>ecological metagenomes</taxon>
    </lineage>
</organism>
<dbReference type="Gene3D" id="3.40.50.300">
    <property type="entry name" value="P-loop containing nucleotide triphosphate hydrolases"/>
    <property type="match status" value="1"/>
</dbReference>
<comment type="caution">
    <text evidence="1">The sequence shown here is derived from an EMBL/GenBank/DDBJ whole genome shotgun (WGS) entry which is preliminary data.</text>
</comment>
<proteinExistence type="predicted"/>
<dbReference type="AlphaFoldDB" id="A0A0F9MD47"/>
<dbReference type="EMBL" id="LAZR01010404">
    <property type="protein sequence ID" value="KKM67132.1"/>
    <property type="molecule type" value="Genomic_DNA"/>
</dbReference>
<protein>
    <submittedName>
        <fullName evidence="1">Uncharacterized protein</fullName>
    </submittedName>
</protein>
<accession>A0A0F9MD47</accession>
<dbReference type="SUPFAM" id="SSF52540">
    <property type="entry name" value="P-loop containing nucleoside triphosphate hydrolases"/>
    <property type="match status" value="1"/>
</dbReference>
<gene>
    <name evidence="1" type="ORF">LCGC14_1474190</name>
</gene>
<dbReference type="InterPro" id="IPR027417">
    <property type="entry name" value="P-loop_NTPase"/>
</dbReference>
<dbReference type="Pfam" id="PF13481">
    <property type="entry name" value="AAA_25"/>
    <property type="match status" value="1"/>
</dbReference>
<sequence length="459" mass="51185">MQKDITELEAAGLTVVRCFPGSFKEVWAQEQSGPNSASPADQMAWTDYNIAVRTGENDFAALQFPTKGAYAQAKIIDPAIAELTSVLLPDGTVCCWFWLRNIDPYNCNIASLNARLIAQGWLAPAPPSAVGDNSCRYILKKDPLIKEYTPDTTDAPHLRIKPFATSAIPLHGYMAFAPPDEPEFIESGILDAGGRVIMAGVPKVGKSRLALNMAFSLATGQKFLGFETSSLPRTLFIQFEVSEKRFRQRVNSIARAWRISPDNDLPFYLTTLPSLKMDSRDGLVEFRRMLQVFKAQVVFLDPMVKLHTGDESDVQDMQKLLDALDDIIDDLGVSIVIVHHFKKSAEQEGWARIRGSSYIPAWADTMLLMDKQKELVKIKGVLRNGEDFTKVVRFEDNHTITVIGDEEELVRQVILKVLTDNPATSRKDLVARVGRETNVEQQMIYTVMQELADGGAMMP</sequence>
<evidence type="ECO:0000313" key="1">
    <source>
        <dbReference type="EMBL" id="KKM67132.1"/>
    </source>
</evidence>
<reference evidence="1" key="1">
    <citation type="journal article" date="2015" name="Nature">
        <title>Complex archaea that bridge the gap between prokaryotes and eukaryotes.</title>
        <authorList>
            <person name="Spang A."/>
            <person name="Saw J.H."/>
            <person name="Jorgensen S.L."/>
            <person name="Zaremba-Niedzwiedzka K."/>
            <person name="Martijn J."/>
            <person name="Lind A.E."/>
            <person name="van Eijk R."/>
            <person name="Schleper C."/>
            <person name="Guy L."/>
            <person name="Ettema T.J."/>
        </authorList>
    </citation>
    <scope>NUCLEOTIDE SEQUENCE</scope>
</reference>